<evidence type="ECO:0000256" key="1">
    <source>
        <dbReference type="SAM" id="MobiDB-lite"/>
    </source>
</evidence>
<reference evidence="2" key="1">
    <citation type="submission" date="2022-03" db="EMBL/GenBank/DDBJ databases">
        <authorList>
            <person name="Martin H S."/>
        </authorList>
    </citation>
    <scope>NUCLEOTIDE SEQUENCE</scope>
</reference>
<name>A0ABN8IGK3_9NEOP</name>
<protein>
    <submittedName>
        <fullName evidence="2">Uncharacterized protein</fullName>
    </submittedName>
</protein>
<gene>
    <name evidence="2" type="ORF">IPOD504_LOCUS8720</name>
</gene>
<feature type="region of interest" description="Disordered" evidence="1">
    <location>
        <begin position="1"/>
        <end position="62"/>
    </location>
</feature>
<feature type="non-terminal residue" evidence="2">
    <location>
        <position position="1"/>
    </location>
</feature>
<keyword evidence="3" id="KW-1185">Reference proteome</keyword>
<evidence type="ECO:0000313" key="2">
    <source>
        <dbReference type="EMBL" id="CAH2054647.1"/>
    </source>
</evidence>
<dbReference type="EMBL" id="OW152833">
    <property type="protein sequence ID" value="CAH2054647.1"/>
    <property type="molecule type" value="Genomic_DNA"/>
</dbReference>
<evidence type="ECO:0000313" key="3">
    <source>
        <dbReference type="Proteomes" id="UP000837857"/>
    </source>
</evidence>
<accession>A0ABN8IGK3</accession>
<sequence>MWRVSVAMATDRENHSPRGRALTHPILASEAAGPVERKAREGSVAPMPARSTRSHGRACAHAPSVPRVTVPNLNTERGLAGARKMERVASNLFAVDLT</sequence>
<proteinExistence type="predicted"/>
<organism evidence="2 3">
    <name type="scientific">Iphiclides podalirius</name>
    <name type="common">scarce swallowtail</name>
    <dbReference type="NCBI Taxonomy" id="110791"/>
    <lineage>
        <taxon>Eukaryota</taxon>
        <taxon>Metazoa</taxon>
        <taxon>Ecdysozoa</taxon>
        <taxon>Arthropoda</taxon>
        <taxon>Hexapoda</taxon>
        <taxon>Insecta</taxon>
        <taxon>Pterygota</taxon>
        <taxon>Neoptera</taxon>
        <taxon>Endopterygota</taxon>
        <taxon>Lepidoptera</taxon>
        <taxon>Glossata</taxon>
        <taxon>Ditrysia</taxon>
        <taxon>Papilionoidea</taxon>
        <taxon>Papilionidae</taxon>
        <taxon>Papilioninae</taxon>
        <taxon>Iphiclides</taxon>
    </lineage>
</organism>
<dbReference type="Proteomes" id="UP000837857">
    <property type="component" value="Chromosome 21"/>
</dbReference>